<dbReference type="EMBL" id="JPVT01000291">
    <property type="protein sequence ID" value="KFN88971.1"/>
    <property type="molecule type" value="Genomic_DNA"/>
</dbReference>
<reference evidence="6 7" key="1">
    <citation type="submission" date="2014-08" db="EMBL/GenBank/DDBJ databases">
        <title>Genome sequence of Tetragenococcus muriaticus.</title>
        <authorList>
            <person name="Chuea-nongthon C."/>
            <person name="Rodtong S."/>
            <person name="Yongsawatdigul J."/>
            <person name="Steele J.L."/>
            <person name="Liu X.-y."/>
            <person name="Speers J."/>
            <person name="Glasner J.D."/>
            <person name="Neeno-Eckwall E.C."/>
        </authorList>
    </citation>
    <scope>NUCLEOTIDE SEQUENCE [LARGE SCALE GENOMIC DNA]</scope>
    <source>
        <strain evidence="6 7">3MR10-3</strain>
    </source>
</reference>
<dbReference type="GO" id="GO:0003677">
    <property type="term" value="F:DNA binding"/>
    <property type="evidence" value="ECO:0007669"/>
    <property type="project" value="UniProtKB-KW"/>
</dbReference>
<dbReference type="Proteomes" id="UP000029381">
    <property type="component" value="Unassembled WGS sequence"/>
</dbReference>
<comment type="caution">
    <text evidence="6">The sequence shown here is derived from an EMBL/GenBank/DDBJ whole genome shotgun (WGS) entry which is preliminary data.</text>
</comment>
<keyword evidence="2" id="KW-0815">Transposition</keyword>
<proteinExistence type="inferred from homology"/>
<evidence type="ECO:0000259" key="5">
    <source>
        <dbReference type="Pfam" id="PF01609"/>
    </source>
</evidence>
<protein>
    <submittedName>
        <fullName evidence="6">Transposase</fullName>
    </submittedName>
</protein>
<evidence type="ECO:0000256" key="2">
    <source>
        <dbReference type="ARBA" id="ARBA00022578"/>
    </source>
</evidence>
<dbReference type="PANTHER" id="PTHR33258">
    <property type="entry name" value="TRANSPOSASE INSL FOR INSERTION SEQUENCE ELEMENT IS186A-RELATED"/>
    <property type="match status" value="1"/>
</dbReference>
<dbReference type="RefSeq" id="WP_014123848.1">
    <property type="nucleotide sequence ID" value="NZ_JPVT01000291.1"/>
</dbReference>
<keyword evidence="7" id="KW-1185">Reference proteome</keyword>
<sequence length="368" mass="43401">MDKYKTISAFNKWFSNINFKKLPFSIREKISQADKYHKKFAFEHFLKVFLYGIDHECESLREMDTAFVSPDLQQTMALDAISHSQLSRELAQMDDEILWAIFAQLLEKARSKTPVTKRNALYLVDSSTFPLNTTRYPWADFRSTKAGIKLHLKLCFMDKEHLYPDQFEVTNAVEHDDNHLEVFVNQPEATYIFDRGYIDYERLDEMEADGYFFVTRVKKNTKIHVRETYDTSQSKNILRDQMVVLGTQVYLTSPFRLVTIQDEKGKQLRFVTNRFDVTAQEVADMYKARWQIELFFKHIKQHMTIKKLFSHSEKGVSNQIILAMIASLLTYLLKVETGSKKSPFQIKRLLKHLLFQPFEELWVLLVPT</sequence>
<dbReference type="PATRIC" id="fig|1302648.3.peg.2242"/>
<dbReference type="AlphaFoldDB" id="A0A091BTK4"/>
<dbReference type="SUPFAM" id="SSF53098">
    <property type="entry name" value="Ribonuclease H-like"/>
    <property type="match status" value="1"/>
</dbReference>
<dbReference type="InterPro" id="IPR012337">
    <property type="entry name" value="RNaseH-like_sf"/>
</dbReference>
<evidence type="ECO:0000313" key="6">
    <source>
        <dbReference type="EMBL" id="KFN88971.1"/>
    </source>
</evidence>
<name>A0A091BTK4_9ENTE</name>
<comment type="similarity">
    <text evidence="1">Belongs to the transposase 11 family.</text>
</comment>
<dbReference type="GO" id="GO:0006313">
    <property type="term" value="P:DNA transposition"/>
    <property type="evidence" value="ECO:0007669"/>
    <property type="project" value="InterPro"/>
</dbReference>
<dbReference type="Pfam" id="PF01609">
    <property type="entry name" value="DDE_Tnp_1"/>
    <property type="match status" value="1"/>
</dbReference>
<dbReference type="InterPro" id="IPR002559">
    <property type="entry name" value="Transposase_11"/>
</dbReference>
<keyword evidence="4" id="KW-0233">DNA recombination</keyword>
<keyword evidence="3" id="KW-0238">DNA-binding</keyword>
<evidence type="ECO:0000313" key="7">
    <source>
        <dbReference type="Proteomes" id="UP000029381"/>
    </source>
</evidence>
<dbReference type="GO" id="GO:0004803">
    <property type="term" value="F:transposase activity"/>
    <property type="evidence" value="ECO:0007669"/>
    <property type="project" value="InterPro"/>
</dbReference>
<organism evidence="6 7">
    <name type="scientific">Tetragenococcus muriaticus 3MR10-3</name>
    <dbReference type="NCBI Taxonomy" id="1302648"/>
    <lineage>
        <taxon>Bacteria</taxon>
        <taxon>Bacillati</taxon>
        <taxon>Bacillota</taxon>
        <taxon>Bacilli</taxon>
        <taxon>Lactobacillales</taxon>
        <taxon>Enterococcaceae</taxon>
        <taxon>Tetragenococcus</taxon>
    </lineage>
</organism>
<gene>
    <name evidence="6" type="ORF">TMU3MR103_2307</name>
</gene>
<dbReference type="InterPro" id="IPR047952">
    <property type="entry name" value="Transpos_IS4"/>
</dbReference>
<feature type="domain" description="Transposase IS4-like" evidence="5">
    <location>
        <begin position="122"/>
        <end position="329"/>
    </location>
</feature>
<evidence type="ECO:0000256" key="4">
    <source>
        <dbReference type="ARBA" id="ARBA00023172"/>
    </source>
</evidence>
<evidence type="ECO:0000256" key="3">
    <source>
        <dbReference type="ARBA" id="ARBA00023125"/>
    </source>
</evidence>
<dbReference type="NCBIfam" id="NF033592">
    <property type="entry name" value="transpos_IS4_1"/>
    <property type="match status" value="1"/>
</dbReference>
<accession>A0A091BTK4</accession>
<evidence type="ECO:0000256" key="1">
    <source>
        <dbReference type="ARBA" id="ARBA00010075"/>
    </source>
</evidence>
<dbReference type="PANTHER" id="PTHR33258:SF1">
    <property type="entry name" value="TRANSPOSASE INSL FOR INSERTION SEQUENCE ELEMENT IS186A-RELATED"/>
    <property type="match status" value="1"/>
</dbReference>